<dbReference type="InterPro" id="IPR043502">
    <property type="entry name" value="DNA/RNA_pol_sf"/>
</dbReference>
<dbReference type="Gene3D" id="3.60.10.10">
    <property type="entry name" value="Endonuclease/exonuclease/phosphatase"/>
    <property type="match status" value="1"/>
</dbReference>
<accession>A0A9K3ELE7</accession>
<dbReference type="PROSITE" id="PS50878">
    <property type="entry name" value="RT_POL"/>
    <property type="match status" value="1"/>
</dbReference>
<dbReference type="Proteomes" id="UP000215914">
    <property type="component" value="Unassembled WGS sequence"/>
</dbReference>
<organism evidence="2 3">
    <name type="scientific">Helianthus annuus</name>
    <name type="common">Common sunflower</name>
    <dbReference type="NCBI Taxonomy" id="4232"/>
    <lineage>
        <taxon>Eukaryota</taxon>
        <taxon>Viridiplantae</taxon>
        <taxon>Streptophyta</taxon>
        <taxon>Embryophyta</taxon>
        <taxon>Tracheophyta</taxon>
        <taxon>Spermatophyta</taxon>
        <taxon>Magnoliopsida</taxon>
        <taxon>eudicotyledons</taxon>
        <taxon>Gunneridae</taxon>
        <taxon>Pentapetalae</taxon>
        <taxon>asterids</taxon>
        <taxon>campanulids</taxon>
        <taxon>Asterales</taxon>
        <taxon>Asteraceae</taxon>
        <taxon>Asteroideae</taxon>
        <taxon>Heliantheae alliance</taxon>
        <taxon>Heliantheae</taxon>
        <taxon>Helianthus</taxon>
    </lineage>
</organism>
<keyword evidence="3" id="KW-1185">Reference proteome</keyword>
<feature type="domain" description="Reverse transcriptase" evidence="1">
    <location>
        <begin position="346"/>
        <end position="624"/>
    </location>
</feature>
<keyword evidence="2" id="KW-0695">RNA-directed DNA polymerase</keyword>
<comment type="caution">
    <text evidence="2">The sequence shown here is derived from an EMBL/GenBank/DDBJ whole genome shotgun (WGS) entry which is preliminary data.</text>
</comment>
<evidence type="ECO:0000313" key="3">
    <source>
        <dbReference type="Proteomes" id="UP000215914"/>
    </source>
</evidence>
<dbReference type="InterPro" id="IPR000477">
    <property type="entry name" value="RT_dom"/>
</dbReference>
<evidence type="ECO:0000259" key="1">
    <source>
        <dbReference type="PROSITE" id="PS50878"/>
    </source>
</evidence>
<evidence type="ECO:0000313" key="2">
    <source>
        <dbReference type="EMBL" id="KAF5774921.1"/>
    </source>
</evidence>
<reference evidence="2" key="1">
    <citation type="journal article" date="2017" name="Nature">
        <title>The sunflower genome provides insights into oil metabolism, flowering and Asterid evolution.</title>
        <authorList>
            <person name="Badouin H."/>
            <person name="Gouzy J."/>
            <person name="Grassa C.J."/>
            <person name="Murat F."/>
            <person name="Staton S.E."/>
            <person name="Cottret L."/>
            <person name="Lelandais-Briere C."/>
            <person name="Owens G.L."/>
            <person name="Carrere S."/>
            <person name="Mayjonade B."/>
            <person name="Legrand L."/>
            <person name="Gill N."/>
            <person name="Kane N.C."/>
            <person name="Bowers J.E."/>
            <person name="Hubner S."/>
            <person name="Bellec A."/>
            <person name="Berard A."/>
            <person name="Berges H."/>
            <person name="Blanchet N."/>
            <person name="Boniface M.C."/>
            <person name="Brunel D."/>
            <person name="Catrice O."/>
            <person name="Chaidir N."/>
            <person name="Claudel C."/>
            <person name="Donnadieu C."/>
            <person name="Faraut T."/>
            <person name="Fievet G."/>
            <person name="Helmstetter N."/>
            <person name="King M."/>
            <person name="Knapp S.J."/>
            <person name="Lai Z."/>
            <person name="Le Paslier M.C."/>
            <person name="Lippi Y."/>
            <person name="Lorenzon L."/>
            <person name="Mandel J.R."/>
            <person name="Marage G."/>
            <person name="Marchand G."/>
            <person name="Marquand E."/>
            <person name="Bret-Mestries E."/>
            <person name="Morien E."/>
            <person name="Nambeesan S."/>
            <person name="Nguyen T."/>
            <person name="Pegot-Espagnet P."/>
            <person name="Pouilly N."/>
            <person name="Raftis F."/>
            <person name="Sallet E."/>
            <person name="Schiex T."/>
            <person name="Thomas J."/>
            <person name="Vandecasteele C."/>
            <person name="Vares D."/>
            <person name="Vear F."/>
            <person name="Vautrin S."/>
            <person name="Crespi M."/>
            <person name="Mangin B."/>
            <person name="Burke J.M."/>
            <person name="Salse J."/>
            <person name="Munos S."/>
            <person name="Vincourt P."/>
            <person name="Rieseberg L.H."/>
            <person name="Langlade N.B."/>
        </authorList>
    </citation>
    <scope>NUCLEOTIDE SEQUENCE</scope>
    <source>
        <tissue evidence="2">Leaves</tissue>
    </source>
</reference>
<dbReference type="Pfam" id="PF00078">
    <property type="entry name" value="RVT_1"/>
    <property type="match status" value="1"/>
</dbReference>
<name>A0A9K3ELE7_HELAN</name>
<proteinExistence type="predicted"/>
<dbReference type="PANTHER" id="PTHR33116">
    <property type="entry name" value="REVERSE TRANSCRIPTASE ZINC-BINDING DOMAIN-CONTAINING PROTEIN-RELATED-RELATED"/>
    <property type="match status" value="1"/>
</dbReference>
<dbReference type="GO" id="GO:0003964">
    <property type="term" value="F:RNA-directed DNA polymerase activity"/>
    <property type="evidence" value="ECO:0007669"/>
    <property type="project" value="UniProtKB-KW"/>
</dbReference>
<dbReference type="EC" id="2.7.7.49" evidence="2"/>
<dbReference type="Pfam" id="PF13966">
    <property type="entry name" value="zf-RVT"/>
    <property type="match status" value="1"/>
</dbReference>
<dbReference type="InterPro" id="IPR036691">
    <property type="entry name" value="Endo/exonu/phosph_ase_sf"/>
</dbReference>
<dbReference type="InterPro" id="IPR026960">
    <property type="entry name" value="RVT-Znf"/>
</dbReference>
<sequence>MWVLLGDFNDVREPSERQNSEFIALNAWHFNNFIERAGLSEFQMGGRRFTYQSSDGVKRSKLDRFLVCTGFMNLWASAAVVALSNYVSDHCPVLMNMVPVDYGPIPTRIFNSWLEIPGLLGYVHQIGPTFRFEGSSDLLLATKLKWIKFRMKQWVTNHKASKEGTYKAKIDQLEALELLSETRDLTPNELELRAECKDLIIKEDKLRSMDLQQKARVRWAVDGDENTRYFHGVINANVSCNRINGLKIDGAWVTDPTLVKDYVYGYFANKYSEPMPIRPVLVCPNLASLTSLEAESLIVPFTCEEVRKAVWDCAGDRAPGPDGINFRFLKKCWELFQVDFMRVFEDFFWNTTLNQGCTSSFLALIPKCNDPGGLGEYRPISLINCINKVISKVLVGRLKTVIHKLVSEEQTGFLEKRSILDGPLMLNELIAWMKRSKKEGMIWKVDLEKAYDSLSWDFLDSILGQMNFPTRWIKWVMGIVTSAKASVLVNGSPTQEFTCYRGLRQGDPLSPFLFVIAMEALSGVLKKACSVGVFRGIKCASNGPLISHFLYADDVVFLGEWSGQNAMNLKRILRCFYLASGLRVNASKSNLYGIGVDETRVQDMASLLKCKAEKFPFKYLGLYVGANMNLCRNWEPVVEMFRKRLSLWKAETISFGGKLTLVKSVLNALPTYFFSLYKAPRKIIDRLESIRRDFLWGGTTEHAKMCWVKWKKVMTPMDMGGLGLGSLREANTAMLLKWWWRFKVDQEGLWRKIIWSIHSGSRTWNFIPAKVSLAGPWKQVAKTVDELEGLDIEAHSLIRVVPGIGKTVTFWTDYWAENGPLYLRYPLLYGLERNKMVSLDQRCSGANDSLEPTFQWVRVPATGAESAELRNLKDELRSFNRNEQEDKWQWCLEESGEFTVKSLRKLLQSKSFTDLDTCCTWNKWSPIKVNFFTWRLALDRLPTLENLARRNIQVGSLMCKFCGEMQETSEHLFISCGLSQSVWEFVRTWCQLHRFVLFDVKDALQYHKDARGSKRWKTAIYTVIQTTLWCIWRARNEAIFNGKQPMARNIKEEIKVLGFLWLKNRAKESNLTWEKWCNFDLRYMGI</sequence>
<dbReference type="SUPFAM" id="SSF56672">
    <property type="entry name" value="DNA/RNA polymerases"/>
    <property type="match status" value="1"/>
</dbReference>
<dbReference type="CDD" id="cd01650">
    <property type="entry name" value="RT_nLTR_like"/>
    <property type="match status" value="1"/>
</dbReference>
<dbReference type="PANTHER" id="PTHR33116:SF78">
    <property type="entry name" value="OS12G0587133 PROTEIN"/>
    <property type="match status" value="1"/>
</dbReference>
<gene>
    <name evidence="2" type="ORF">HanXRQr2_Chr13g0606271</name>
</gene>
<protein>
    <submittedName>
        <fullName evidence="2">RNA-directed DNA polymerase</fullName>
        <ecNumber evidence="2">2.7.7.49</ecNumber>
    </submittedName>
</protein>
<dbReference type="AlphaFoldDB" id="A0A9K3ELE7"/>
<keyword evidence="2" id="KW-0808">Transferase</keyword>
<dbReference type="EMBL" id="MNCJ02000328">
    <property type="protein sequence ID" value="KAF5774921.1"/>
    <property type="molecule type" value="Genomic_DNA"/>
</dbReference>
<dbReference type="Gramene" id="mRNA:HanXRQr2_Chr13g0606271">
    <property type="protein sequence ID" value="CDS:HanXRQr2_Chr13g0606271.1"/>
    <property type="gene ID" value="HanXRQr2_Chr13g0606271"/>
</dbReference>
<dbReference type="SUPFAM" id="SSF56219">
    <property type="entry name" value="DNase I-like"/>
    <property type="match status" value="1"/>
</dbReference>
<reference evidence="2" key="2">
    <citation type="submission" date="2020-06" db="EMBL/GenBank/DDBJ databases">
        <title>Helianthus annuus Genome sequencing and assembly Release 2.</title>
        <authorList>
            <person name="Gouzy J."/>
            <person name="Langlade N."/>
            <person name="Munos S."/>
        </authorList>
    </citation>
    <scope>NUCLEOTIDE SEQUENCE</scope>
    <source>
        <tissue evidence="2">Leaves</tissue>
    </source>
</reference>
<keyword evidence="2" id="KW-0548">Nucleotidyltransferase</keyword>